<accession>A0A1H2L702</accession>
<sequence>MGVAPRRLTPLDSEEALRLVATISLGRIVFTAHALPAIRPVNHVVDDGDVVIRTHTDDAVVSAIDAAADTVVAYEADTIDPVDQLGWMVVITGVAHLVTDAGQLVRYERTLQPWVTQPMGQVIRVHPQIVTGFRLIPANQYRDESPASI</sequence>
<dbReference type="OrthoDB" id="3212118at2"/>
<dbReference type="Proteomes" id="UP000182977">
    <property type="component" value="Chromosome I"/>
</dbReference>
<reference evidence="2" key="1">
    <citation type="submission" date="2016-10" db="EMBL/GenBank/DDBJ databases">
        <authorList>
            <person name="Varghese N."/>
            <person name="Submissions S."/>
        </authorList>
    </citation>
    <scope>NUCLEOTIDE SEQUENCE [LARGE SCALE GENOMIC DNA]</scope>
    <source>
        <strain evidence="2">DSM 45079</strain>
    </source>
</reference>
<dbReference type="STRING" id="419479.SAMN04488563_5249"/>
<gene>
    <name evidence="1" type="ORF">SAMN04488563_5249</name>
</gene>
<dbReference type="Pfam" id="PF12900">
    <property type="entry name" value="Pyridox_ox_2"/>
    <property type="match status" value="1"/>
</dbReference>
<protein>
    <submittedName>
        <fullName evidence="1">Pyridoxamine 5'-phosphate oxidase</fullName>
    </submittedName>
</protein>
<dbReference type="RefSeq" id="WP_046767528.1">
    <property type="nucleotide sequence ID" value="NZ_KQ061222.1"/>
</dbReference>
<dbReference type="InterPro" id="IPR012349">
    <property type="entry name" value="Split_barrel_FMN-bd"/>
</dbReference>
<organism evidence="1 2">
    <name type="scientific">Jiangella alkaliphila</name>
    <dbReference type="NCBI Taxonomy" id="419479"/>
    <lineage>
        <taxon>Bacteria</taxon>
        <taxon>Bacillati</taxon>
        <taxon>Actinomycetota</taxon>
        <taxon>Actinomycetes</taxon>
        <taxon>Jiangellales</taxon>
        <taxon>Jiangellaceae</taxon>
        <taxon>Jiangella</taxon>
    </lineage>
</organism>
<dbReference type="InterPro" id="IPR024747">
    <property type="entry name" value="Pyridox_Oxase-rel"/>
</dbReference>
<dbReference type="AlphaFoldDB" id="A0A1H2L702"/>
<keyword evidence="2" id="KW-1185">Reference proteome</keyword>
<proteinExistence type="predicted"/>
<evidence type="ECO:0000313" key="1">
    <source>
        <dbReference type="EMBL" id="SDU76582.1"/>
    </source>
</evidence>
<evidence type="ECO:0000313" key="2">
    <source>
        <dbReference type="Proteomes" id="UP000182977"/>
    </source>
</evidence>
<dbReference type="Gene3D" id="2.30.110.10">
    <property type="entry name" value="Electron Transport, Fmn-binding Protein, Chain A"/>
    <property type="match status" value="1"/>
</dbReference>
<dbReference type="SUPFAM" id="SSF50475">
    <property type="entry name" value="FMN-binding split barrel"/>
    <property type="match status" value="1"/>
</dbReference>
<dbReference type="EMBL" id="LT629791">
    <property type="protein sequence ID" value="SDU76582.1"/>
    <property type="molecule type" value="Genomic_DNA"/>
</dbReference>
<name>A0A1H2L702_9ACTN</name>